<dbReference type="InterPro" id="IPR005509">
    <property type="entry name" value="AfsA_hotdog_dom"/>
</dbReference>
<dbReference type="Pfam" id="PF03756">
    <property type="entry name" value="AfsA"/>
    <property type="match status" value="2"/>
</dbReference>
<dbReference type="EMBL" id="JBICYV010000016">
    <property type="protein sequence ID" value="MFG3014471.1"/>
    <property type="molecule type" value="Genomic_DNA"/>
</dbReference>
<evidence type="ECO:0000259" key="1">
    <source>
        <dbReference type="Pfam" id="PF03756"/>
    </source>
</evidence>
<reference evidence="2 3" key="1">
    <citation type="submission" date="2024-10" db="EMBL/GenBank/DDBJ databases">
        <title>The Natural Products Discovery Center: Release of the First 8490 Sequenced Strains for Exploring Actinobacteria Biosynthetic Diversity.</title>
        <authorList>
            <person name="Kalkreuter E."/>
            <person name="Kautsar S.A."/>
            <person name="Yang D."/>
            <person name="Bader C.D."/>
            <person name="Teijaro C.N."/>
            <person name="Fluegel L."/>
            <person name="Davis C.M."/>
            <person name="Simpson J.R."/>
            <person name="Lauterbach L."/>
            <person name="Steele A.D."/>
            <person name="Gui C."/>
            <person name="Meng S."/>
            <person name="Li G."/>
            <person name="Viehrig K."/>
            <person name="Ye F."/>
            <person name="Su P."/>
            <person name="Kiefer A.F."/>
            <person name="Nichols A."/>
            <person name="Cepeda A.J."/>
            <person name="Yan W."/>
            <person name="Fan B."/>
            <person name="Jiang Y."/>
            <person name="Adhikari A."/>
            <person name="Zheng C.-J."/>
            <person name="Schuster L."/>
            <person name="Cowan T.M."/>
            <person name="Smanski M.J."/>
            <person name="Chevrette M.G."/>
            <person name="De Carvalho L.P.S."/>
            <person name="Shen B."/>
        </authorList>
    </citation>
    <scope>NUCLEOTIDE SEQUENCE [LARGE SCALE GENOMIC DNA]</scope>
    <source>
        <strain evidence="2 3">NPDC048320</strain>
    </source>
</reference>
<feature type="domain" description="A-factor biosynthesis hotdog" evidence="1">
    <location>
        <begin position="20"/>
        <end position="151"/>
    </location>
</feature>
<dbReference type="InterPro" id="IPR047757">
    <property type="entry name" value="AfsA-like"/>
</dbReference>
<dbReference type="NCBIfam" id="NF041195">
    <property type="entry name" value="ScbA_BarX_GamBu"/>
    <property type="match status" value="1"/>
</dbReference>
<name>A0ABW7BCC4_9ACTN</name>
<evidence type="ECO:0000313" key="3">
    <source>
        <dbReference type="Proteomes" id="UP001604267"/>
    </source>
</evidence>
<protein>
    <submittedName>
        <fullName evidence="2">ScbA/BarX family gamma-butyrolactone biosynthesis protein</fullName>
    </submittedName>
</protein>
<dbReference type="RefSeq" id="WP_392821233.1">
    <property type="nucleotide sequence ID" value="NZ_JBICYV010000016.1"/>
</dbReference>
<feature type="domain" description="A-factor biosynthesis hotdog" evidence="1">
    <location>
        <begin position="189"/>
        <end position="303"/>
    </location>
</feature>
<dbReference type="SUPFAM" id="SSF54637">
    <property type="entry name" value="Thioesterase/thiol ester dehydrase-isomerase"/>
    <property type="match status" value="1"/>
</dbReference>
<gene>
    <name evidence="2" type="ORF">ACGFZB_29430</name>
</gene>
<accession>A0ABW7BCC4</accession>
<evidence type="ECO:0000313" key="2">
    <source>
        <dbReference type="EMBL" id="MFG3014471.1"/>
    </source>
</evidence>
<comment type="caution">
    <text evidence="2">The sequence shown here is derived from an EMBL/GenBank/DDBJ whole genome shotgun (WGS) entry which is preliminary data.</text>
</comment>
<organism evidence="2 3">
    <name type="scientific">Streptomyces cinerochromogenes</name>
    <dbReference type="NCBI Taxonomy" id="66422"/>
    <lineage>
        <taxon>Bacteria</taxon>
        <taxon>Bacillati</taxon>
        <taxon>Actinomycetota</taxon>
        <taxon>Actinomycetes</taxon>
        <taxon>Kitasatosporales</taxon>
        <taxon>Streptomycetaceae</taxon>
        <taxon>Streptomyces</taxon>
    </lineage>
</organism>
<dbReference type="Proteomes" id="UP001604267">
    <property type="component" value="Unassembled WGS sequence"/>
</dbReference>
<dbReference type="InterPro" id="IPR029069">
    <property type="entry name" value="HotDog_dom_sf"/>
</dbReference>
<sequence length="307" mass="33477">MTLTKITTRDAAGPTATGSLVRKSVQEEALVTDWRPISETSQLVTARWPQHHGFYAEGGRYSSLLLTESLRQALALLTHTVHDIPLTHRLGWEQIRSTVDPGALSTGTEPAEVELLITHTQVKRRRLGSVHLTSHVEASLAGRPIGTAALQYSTHPPAIYDRLRGDHADAKSAFARALPLTPPVPAAHVGRGDAGNVVLSPAPGDRTWLLRVDTSHRVLFDHPHDHIPGMVLLEAAAQTAQAMAMPLAVVPVAFDTTFYRYVEFDQRCLITAEPFVQDGDGRMTVTVHGRQGELPVFSSTVTVQPRD</sequence>
<keyword evidence="3" id="KW-1185">Reference proteome</keyword>
<proteinExistence type="predicted"/>